<dbReference type="InterPro" id="IPR015422">
    <property type="entry name" value="PyrdxlP-dep_Trfase_small"/>
</dbReference>
<dbReference type="KEGG" id="hoh:Hoch_3273"/>
<proteinExistence type="inferred from homology"/>
<keyword evidence="6 9" id="KW-0808">Transferase</keyword>
<dbReference type="Proteomes" id="UP000001880">
    <property type="component" value="Chromosome"/>
</dbReference>
<comment type="subunit">
    <text evidence="4 9">Homodimer.</text>
</comment>
<dbReference type="PANTHER" id="PTHR43643">
    <property type="entry name" value="HISTIDINOL-PHOSPHATE AMINOTRANSFERASE 2"/>
    <property type="match status" value="1"/>
</dbReference>
<keyword evidence="9" id="KW-0368">Histidine biosynthesis</keyword>
<evidence type="ECO:0000256" key="1">
    <source>
        <dbReference type="ARBA" id="ARBA00001933"/>
    </source>
</evidence>
<dbReference type="SUPFAM" id="SSF53383">
    <property type="entry name" value="PLP-dependent transferases"/>
    <property type="match status" value="1"/>
</dbReference>
<dbReference type="InterPro" id="IPR004839">
    <property type="entry name" value="Aminotransferase_I/II_large"/>
</dbReference>
<evidence type="ECO:0000256" key="9">
    <source>
        <dbReference type="HAMAP-Rule" id="MF_01023"/>
    </source>
</evidence>
<evidence type="ECO:0000256" key="3">
    <source>
        <dbReference type="ARBA" id="ARBA00007970"/>
    </source>
</evidence>
<comment type="pathway">
    <text evidence="2 9">Amino-acid biosynthesis; L-histidine biosynthesis; L-histidine from 5-phospho-alpha-D-ribose 1-diphosphate: step 7/9.</text>
</comment>
<keyword evidence="7 9" id="KW-0663">Pyridoxal phosphate</keyword>
<dbReference type="GO" id="GO:0030170">
    <property type="term" value="F:pyridoxal phosphate binding"/>
    <property type="evidence" value="ECO:0007669"/>
    <property type="project" value="InterPro"/>
</dbReference>
<evidence type="ECO:0000256" key="7">
    <source>
        <dbReference type="ARBA" id="ARBA00022898"/>
    </source>
</evidence>
<gene>
    <name evidence="9" type="primary">hisC</name>
    <name evidence="11" type="ordered locus">Hoch_3273</name>
</gene>
<dbReference type="EMBL" id="CP001804">
    <property type="protein sequence ID" value="ACY15775.1"/>
    <property type="molecule type" value="Genomic_DNA"/>
</dbReference>
<dbReference type="InterPro" id="IPR015421">
    <property type="entry name" value="PyrdxlP-dep_Trfase_major"/>
</dbReference>
<reference evidence="11 12" key="1">
    <citation type="journal article" date="2010" name="Stand. Genomic Sci.">
        <title>Complete genome sequence of Haliangium ochraceum type strain (SMP-2).</title>
        <authorList>
            <consortium name="US DOE Joint Genome Institute (JGI-PGF)"/>
            <person name="Ivanova N."/>
            <person name="Daum C."/>
            <person name="Lang E."/>
            <person name="Abt B."/>
            <person name="Kopitz M."/>
            <person name="Saunders E."/>
            <person name="Lapidus A."/>
            <person name="Lucas S."/>
            <person name="Glavina Del Rio T."/>
            <person name="Nolan M."/>
            <person name="Tice H."/>
            <person name="Copeland A."/>
            <person name="Cheng J.F."/>
            <person name="Chen F."/>
            <person name="Bruce D."/>
            <person name="Goodwin L."/>
            <person name="Pitluck S."/>
            <person name="Mavromatis K."/>
            <person name="Pati A."/>
            <person name="Mikhailova N."/>
            <person name="Chen A."/>
            <person name="Palaniappan K."/>
            <person name="Land M."/>
            <person name="Hauser L."/>
            <person name="Chang Y.J."/>
            <person name="Jeffries C.D."/>
            <person name="Detter J.C."/>
            <person name="Brettin T."/>
            <person name="Rohde M."/>
            <person name="Goker M."/>
            <person name="Bristow J."/>
            <person name="Markowitz V."/>
            <person name="Eisen J.A."/>
            <person name="Hugenholtz P."/>
            <person name="Kyrpides N.C."/>
            <person name="Klenk H.P."/>
        </authorList>
    </citation>
    <scope>NUCLEOTIDE SEQUENCE [LARGE SCALE GENOMIC DNA]</scope>
    <source>
        <strain evidence="12">DSM 14365 / CIP 107738 / JCM 11303 / AJ 13395 / SMP-2</strain>
    </source>
</reference>
<dbReference type="PANTHER" id="PTHR43643:SF3">
    <property type="entry name" value="HISTIDINOL-PHOSPHATE AMINOTRANSFERASE"/>
    <property type="match status" value="1"/>
</dbReference>
<dbReference type="InterPro" id="IPR015424">
    <property type="entry name" value="PyrdxlP-dep_Trfase"/>
</dbReference>
<feature type="modified residue" description="N6-(pyridoxal phosphate)lysine" evidence="9">
    <location>
        <position position="235"/>
    </location>
</feature>
<accession>D0LTT1</accession>
<comment type="similarity">
    <text evidence="3 9">Belongs to the class-II pyridoxal-phosphate-dependent aminotransferase family. Histidinol-phosphate aminotransferase subfamily.</text>
</comment>
<dbReference type="Gene3D" id="3.40.640.10">
    <property type="entry name" value="Type I PLP-dependent aspartate aminotransferase-like (Major domain)"/>
    <property type="match status" value="1"/>
</dbReference>
<evidence type="ECO:0000259" key="10">
    <source>
        <dbReference type="Pfam" id="PF00155"/>
    </source>
</evidence>
<evidence type="ECO:0000256" key="2">
    <source>
        <dbReference type="ARBA" id="ARBA00005011"/>
    </source>
</evidence>
<dbReference type="eggNOG" id="COG0079">
    <property type="taxonomic scope" value="Bacteria"/>
</dbReference>
<dbReference type="NCBIfam" id="TIGR01141">
    <property type="entry name" value="hisC"/>
    <property type="match status" value="1"/>
</dbReference>
<dbReference type="HOGENOM" id="CLU_017584_3_3_7"/>
<feature type="domain" description="Aminotransferase class I/classII large" evidence="10">
    <location>
        <begin position="38"/>
        <end position="368"/>
    </location>
</feature>
<dbReference type="CDD" id="cd00609">
    <property type="entry name" value="AAT_like"/>
    <property type="match status" value="1"/>
</dbReference>
<keyword evidence="12" id="KW-1185">Reference proteome</keyword>
<sequence>MSSFFDTLTAAHIRDLPMYQPGKPVEELERELGIRDAVKAASNENPLGPSPRAVEAATQALSKAHLYPIGDAFYLRRALAQRLDIAPERLVFGAGSNEVIYLIMHALCRPGQDEVLTHKYAFISYKLCAMAYDLPFVEVDVAEDLSCDADALIAAMGPRTKVVLLANPNNPTGIHVPRGDFERILAALPPQAVLVVDEAYYEYAVSVGEQADYPSSLTYQSEREPRIITLRTFSKIYGLAGLRVGYGIGHPEVMNRVERVSRAFNVNSVAQAAALAALDDDAHITRSQQAARASIERLSRVAEELGLRPYPSLTNFLLLGFGRPAAPVYEAMLRRGAIVRPMAAWGLPEHLRISVGTEAETERVAEALRASVGDVLG</sequence>
<evidence type="ECO:0000313" key="11">
    <source>
        <dbReference type="EMBL" id="ACY15775.1"/>
    </source>
</evidence>
<evidence type="ECO:0000313" key="12">
    <source>
        <dbReference type="Proteomes" id="UP000001880"/>
    </source>
</evidence>
<evidence type="ECO:0000256" key="6">
    <source>
        <dbReference type="ARBA" id="ARBA00022679"/>
    </source>
</evidence>
<keyword evidence="9" id="KW-0028">Amino-acid biosynthesis</keyword>
<dbReference type="InterPro" id="IPR050106">
    <property type="entry name" value="HistidinolP_aminotransfase"/>
</dbReference>
<dbReference type="EC" id="2.6.1.9" evidence="9"/>
<dbReference type="GO" id="GO:0004400">
    <property type="term" value="F:histidinol-phosphate transaminase activity"/>
    <property type="evidence" value="ECO:0007669"/>
    <property type="project" value="UniProtKB-UniRule"/>
</dbReference>
<dbReference type="STRING" id="502025.Hoch_3273"/>
<evidence type="ECO:0000256" key="4">
    <source>
        <dbReference type="ARBA" id="ARBA00011738"/>
    </source>
</evidence>
<dbReference type="Pfam" id="PF00155">
    <property type="entry name" value="Aminotran_1_2"/>
    <property type="match status" value="1"/>
</dbReference>
<comment type="cofactor">
    <cofactor evidence="1 9">
        <name>pyridoxal 5'-phosphate</name>
        <dbReference type="ChEBI" id="CHEBI:597326"/>
    </cofactor>
</comment>
<dbReference type="Gene3D" id="3.90.1150.10">
    <property type="entry name" value="Aspartate Aminotransferase, domain 1"/>
    <property type="match status" value="1"/>
</dbReference>
<dbReference type="HAMAP" id="MF_01023">
    <property type="entry name" value="HisC_aminotrans_2"/>
    <property type="match status" value="1"/>
</dbReference>
<protein>
    <recommendedName>
        <fullName evidence="9">Histidinol-phosphate aminotransferase</fullName>
        <ecNumber evidence="9">2.6.1.9</ecNumber>
    </recommendedName>
    <alternativeName>
        <fullName evidence="9">Imidazole acetol-phosphate transaminase</fullName>
    </alternativeName>
</protein>
<dbReference type="GO" id="GO:0000105">
    <property type="term" value="P:L-histidine biosynthetic process"/>
    <property type="evidence" value="ECO:0007669"/>
    <property type="project" value="UniProtKB-UniRule"/>
</dbReference>
<comment type="catalytic activity">
    <reaction evidence="8 9">
        <text>L-histidinol phosphate + 2-oxoglutarate = 3-(imidazol-4-yl)-2-oxopropyl phosphate + L-glutamate</text>
        <dbReference type="Rhea" id="RHEA:23744"/>
        <dbReference type="ChEBI" id="CHEBI:16810"/>
        <dbReference type="ChEBI" id="CHEBI:29985"/>
        <dbReference type="ChEBI" id="CHEBI:57766"/>
        <dbReference type="ChEBI" id="CHEBI:57980"/>
        <dbReference type="EC" id="2.6.1.9"/>
    </reaction>
</comment>
<keyword evidence="5 9" id="KW-0032">Aminotransferase</keyword>
<name>D0LTT1_HALO1</name>
<evidence type="ECO:0000256" key="5">
    <source>
        <dbReference type="ARBA" id="ARBA00022576"/>
    </source>
</evidence>
<dbReference type="AlphaFoldDB" id="D0LTT1"/>
<dbReference type="OrthoDB" id="9813612at2"/>
<organism evidence="11 12">
    <name type="scientific">Haliangium ochraceum (strain DSM 14365 / JCM 11303 / SMP-2)</name>
    <dbReference type="NCBI Taxonomy" id="502025"/>
    <lineage>
        <taxon>Bacteria</taxon>
        <taxon>Pseudomonadati</taxon>
        <taxon>Myxococcota</taxon>
        <taxon>Polyangia</taxon>
        <taxon>Haliangiales</taxon>
        <taxon>Kofleriaceae</taxon>
        <taxon>Haliangium</taxon>
    </lineage>
</organism>
<dbReference type="InterPro" id="IPR005861">
    <property type="entry name" value="HisP_aminotrans"/>
</dbReference>
<evidence type="ECO:0000256" key="8">
    <source>
        <dbReference type="ARBA" id="ARBA00047481"/>
    </source>
</evidence>
<dbReference type="UniPathway" id="UPA00031">
    <property type="reaction ID" value="UER00012"/>
</dbReference>